<proteinExistence type="predicted"/>
<reference evidence="2 3" key="1">
    <citation type="submission" date="2021-04" db="EMBL/GenBank/DDBJ databases">
        <authorList>
            <person name="Bliznina A."/>
        </authorList>
    </citation>
    <scope>NUCLEOTIDE SEQUENCE [LARGE SCALE GENOMIC DNA]</scope>
</reference>
<feature type="signal peptide" evidence="1">
    <location>
        <begin position="1"/>
        <end position="15"/>
    </location>
</feature>
<protein>
    <submittedName>
        <fullName evidence="2">Oidioi.mRNA.OKI2018_I69.chr1.g2291.t1.cds</fullName>
    </submittedName>
</protein>
<dbReference type="EMBL" id="OU015566">
    <property type="protein sequence ID" value="CAG5105616.1"/>
    <property type="molecule type" value="Genomic_DNA"/>
</dbReference>
<keyword evidence="3" id="KW-1185">Reference proteome</keyword>
<organism evidence="2 3">
    <name type="scientific">Oikopleura dioica</name>
    <name type="common">Tunicate</name>
    <dbReference type="NCBI Taxonomy" id="34765"/>
    <lineage>
        <taxon>Eukaryota</taxon>
        <taxon>Metazoa</taxon>
        <taxon>Chordata</taxon>
        <taxon>Tunicata</taxon>
        <taxon>Appendicularia</taxon>
        <taxon>Copelata</taxon>
        <taxon>Oikopleuridae</taxon>
        <taxon>Oikopleura</taxon>
    </lineage>
</organism>
<sequence length="337" mass="38169">MRILKIFLVFNFANAFTLMDPLVDFAVAKIWDTMVKRVIDTAGQSTAFTNYLWMNLTSTEIRDIIQNIDVDAVRDGGLTVDDFVAIFDVNPDLAAFDLTEGFNHTGRIRVEGNDIVTAIGANDATWNALLEAAELLQEIYYGEIDAYKFIGIFSDGFDALSSIKNSNDASLNSVTTADQILHWTFIFAEKAAFAYEKHEYYYDTMMYYVGMLQFHLENSYQGKIEDFCDAYPEEIDIFGIARDIVFFLQVQILPTLNSMDLLAFDAWNHFVENIPVLENYEVPKDWASIGYTTANYYLNGIDGSLEELEIISNAGFLFAGRSLASFATETVQDFICY</sequence>
<name>A0ABN7SUY3_OIKDI</name>
<evidence type="ECO:0000313" key="2">
    <source>
        <dbReference type="EMBL" id="CAG5105616.1"/>
    </source>
</evidence>
<evidence type="ECO:0000256" key="1">
    <source>
        <dbReference type="SAM" id="SignalP"/>
    </source>
</evidence>
<evidence type="ECO:0000313" key="3">
    <source>
        <dbReference type="Proteomes" id="UP001158576"/>
    </source>
</evidence>
<feature type="chain" id="PRO_5047003065" evidence="1">
    <location>
        <begin position="16"/>
        <end position="337"/>
    </location>
</feature>
<keyword evidence="1" id="KW-0732">Signal</keyword>
<accession>A0ABN7SUY3</accession>
<gene>
    <name evidence="2" type="ORF">OKIOD_LOCUS11056</name>
</gene>
<dbReference type="Proteomes" id="UP001158576">
    <property type="component" value="Chromosome 1"/>
</dbReference>